<name>A0A1X7LDX3_9SPHI</name>
<sequence>MEKELSIQELKHDILRRYGGRVNSSDFGIMDIIINSPRGENISFVLQHYSSEEISYKIFFKDYISFQVKDDMFTPEKNLKRTQFDINYDGFLLNKLHDTKYLKFLKENTDLQFYEDIQYPGTENVQQFSIFEQNLIVDVITISLPQITLIENYKK</sequence>
<dbReference type="Proteomes" id="UP000192980">
    <property type="component" value="Unassembled WGS sequence"/>
</dbReference>
<keyword evidence="2" id="KW-1185">Reference proteome</keyword>
<protein>
    <submittedName>
        <fullName evidence="1">Uncharacterized protein</fullName>
    </submittedName>
</protein>
<dbReference type="AlphaFoldDB" id="A0A1X7LDX3"/>
<evidence type="ECO:0000313" key="1">
    <source>
        <dbReference type="EMBL" id="SMG52048.1"/>
    </source>
</evidence>
<evidence type="ECO:0000313" key="2">
    <source>
        <dbReference type="Proteomes" id="UP000192980"/>
    </source>
</evidence>
<accession>A0A1X7LDX3</accession>
<dbReference type="EMBL" id="FXAU01000012">
    <property type="protein sequence ID" value="SMG52048.1"/>
    <property type="molecule type" value="Genomic_DNA"/>
</dbReference>
<dbReference type="RefSeq" id="WP_085474576.1">
    <property type="nucleotide sequence ID" value="NZ_FXAU01000012.1"/>
</dbReference>
<proteinExistence type="predicted"/>
<organism evidence="1 2">
    <name type="scientific">Sphingobacterium psychroaquaticum</name>
    <dbReference type="NCBI Taxonomy" id="561061"/>
    <lineage>
        <taxon>Bacteria</taxon>
        <taxon>Pseudomonadati</taxon>
        <taxon>Bacteroidota</taxon>
        <taxon>Sphingobacteriia</taxon>
        <taxon>Sphingobacteriales</taxon>
        <taxon>Sphingobacteriaceae</taxon>
        <taxon>Sphingobacterium</taxon>
    </lineage>
</organism>
<gene>
    <name evidence="1" type="ORF">SAMN05660862_0041</name>
</gene>
<reference evidence="1 2" key="1">
    <citation type="submission" date="2017-04" db="EMBL/GenBank/DDBJ databases">
        <authorList>
            <person name="Afonso C.L."/>
            <person name="Miller P.J."/>
            <person name="Scott M.A."/>
            <person name="Spackman E."/>
            <person name="Goraichik I."/>
            <person name="Dimitrov K.M."/>
            <person name="Suarez D.L."/>
            <person name="Swayne D.E."/>
        </authorList>
    </citation>
    <scope>NUCLEOTIDE SEQUENCE [LARGE SCALE GENOMIC DNA]</scope>
    <source>
        <strain evidence="1 2">DSM 22418</strain>
    </source>
</reference>